<gene>
    <name evidence="2" type="ORF">CARG_00655</name>
</gene>
<dbReference type="Pfam" id="PF26563">
    <property type="entry name" value="Rv3660c_N"/>
    <property type="match status" value="1"/>
</dbReference>
<dbReference type="NCBIfam" id="TIGR03815">
    <property type="entry name" value="CpaE_hom_Actino"/>
    <property type="match status" value="1"/>
</dbReference>
<organism evidence="2 3">
    <name type="scientific">Corynebacterium argentoratense DSM 44202</name>
    <dbReference type="NCBI Taxonomy" id="1348662"/>
    <lineage>
        <taxon>Bacteria</taxon>
        <taxon>Bacillati</taxon>
        <taxon>Actinomycetota</taxon>
        <taxon>Actinomycetes</taxon>
        <taxon>Mycobacteriales</taxon>
        <taxon>Corynebacteriaceae</taxon>
        <taxon>Corynebacterium</taxon>
    </lineage>
</organism>
<dbReference type="SUPFAM" id="SSF52540">
    <property type="entry name" value="P-loop containing nucleoside triphosphate hydrolases"/>
    <property type="match status" value="1"/>
</dbReference>
<dbReference type="AlphaFoldDB" id="U3GSC3"/>
<dbReference type="EMBL" id="CP006365">
    <property type="protein sequence ID" value="AGU14330.1"/>
    <property type="molecule type" value="Genomic_DNA"/>
</dbReference>
<dbReference type="RefSeq" id="WP_020975452.1">
    <property type="nucleotide sequence ID" value="NC_022198.1"/>
</dbReference>
<dbReference type="Gene3D" id="3.40.50.300">
    <property type="entry name" value="P-loop containing nucleotide triphosphate hydrolases"/>
    <property type="match status" value="1"/>
</dbReference>
<sequence>MKQHIPSSTRTVGASAAGASSAPIIVWVDDQALAAEAMNAAAATGRQAVRIDDPERARALWRRAHAVIVDATAGHIVRGQGWERHPRVILLGAEHGEPEWKLAALLHTEAVFRVPAETPDLLRLLGHSSGEALGNQRSEGSRITVVTGAGGGVGASTFACALGFRCSGFVVDAAYPLGRLDLICGLEEHPGMRWDDLSGNTQGLDAAELAAAAITHDGCSFLTGEHPPAARVFRDVIDSVENYPGHCIIDMPWHSPWRDKVLAAADDVVVVAPAELRSSLLLKQQVEALNALSVEHVVVATHRGWSGLSGADIEKIAGAEVIAEYPHSQSLAKRIELGGARSWPRPMLRAVEAVL</sequence>
<accession>U3GSC3</accession>
<feature type="domain" description="Rv3660c-like CheY-like N-terminal" evidence="1">
    <location>
        <begin position="28"/>
        <end position="129"/>
    </location>
</feature>
<evidence type="ECO:0000259" key="1">
    <source>
        <dbReference type="Pfam" id="PF26563"/>
    </source>
</evidence>
<dbReference type="PATRIC" id="fig|1348662.3.peg.127"/>
<evidence type="ECO:0000313" key="2">
    <source>
        <dbReference type="EMBL" id="AGU14330.1"/>
    </source>
</evidence>
<name>U3GSC3_9CORY</name>
<dbReference type="OrthoDB" id="3252838at2"/>
<dbReference type="eggNOG" id="COG0455">
    <property type="taxonomic scope" value="Bacteria"/>
</dbReference>
<dbReference type="GeneID" id="78249014"/>
<dbReference type="HOGENOM" id="CLU_042654_2_1_11"/>
<dbReference type="InterPro" id="IPR059050">
    <property type="entry name" value="Rv3660c_N"/>
</dbReference>
<proteinExistence type="predicted"/>
<evidence type="ECO:0000313" key="3">
    <source>
        <dbReference type="Proteomes" id="UP000016943"/>
    </source>
</evidence>
<dbReference type="InterPro" id="IPR022521">
    <property type="entry name" value="Rv3660c"/>
</dbReference>
<dbReference type="KEGG" id="caz:CARG_00655"/>
<dbReference type="Proteomes" id="UP000016943">
    <property type="component" value="Chromosome"/>
</dbReference>
<dbReference type="InterPro" id="IPR027417">
    <property type="entry name" value="P-loop_NTPase"/>
</dbReference>
<protein>
    <recommendedName>
        <fullName evidence="1">Rv3660c-like CheY-like N-terminal domain-containing protein</fullName>
    </recommendedName>
</protein>
<keyword evidence="3" id="KW-1185">Reference proteome</keyword>
<reference evidence="2 3" key="1">
    <citation type="journal article" date="2013" name="Genome Announc.">
        <title>Whole-Genome Sequence of the Clinical Strain Corynebacterium argentoratense DSM 44202, Isolated from a Human Throat Specimen.</title>
        <authorList>
            <person name="Bomholt C."/>
            <person name="Glaub A."/>
            <person name="Gravermann K."/>
            <person name="Albersmeier A."/>
            <person name="Brinkrolf K."/>
            <person name="Ruckert C."/>
            <person name="Tauch A."/>
        </authorList>
    </citation>
    <scope>NUCLEOTIDE SEQUENCE [LARGE SCALE GENOMIC DNA]</scope>
    <source>
        <strain evidence="2">DSM 44202</strain>
    </source>
</reference>
<dbReference type="STRING" id="1348662.CARG_00655"/>